<sequence length="336" mass="38175">RYMDVLEQTANFNSRLTLERKMRLPFLDSQTGVAQRHTNLFHPYRHRQPGSEKEGQLYSYPAKKWKKKKRSIFLSDRRSGGQGDIETGETDMHQINAVENPAHRIDEHDFEHYEAAEMWYDDTDEFGEPPDDGAIVDDQSDISDFEDSLRGRKKKKATPKSKRKRNEDKELNSEDKEKPYACEGNVQKPTSVIFYNVSVFVASKAAPAPPVDTKVSANNYCDFCLGDAAQNKKTKVAEELVSCSDCGRSGHPTCLQFTENMIISVKKYPWQCIECKSCGLCGTSDNDDQLLFCDDCDRGYHMYCLKPPLSEPPEGSWSCHLCIEEFHGGKKPAGMI</sequence>
<evidence type="ECO:0000313" key="13">
    <source>
        <dbReference type="Proteomes" id="UP000271974"/>
    </source>
</evidence>
<dbReference type="GO" id="GO:0007399">
    <property type="term" value="P:nervous system development"/>
    <property type="evidence" value="ECO:0007669"/>
    <property type="project" value="TreeGrafter"/>
</dbReference>
<dbReference type="InterPro" id="IPR001965">
    <property type="entry name" value="Znf_PHD"/>
</dbReference>
<dbReference type="SMART" id="SM00249">
    <property type="entry name" value="PHD"/>
    <property type="match status" value="2"/>
</dbReference>
<dbReference type="EMBL" id="RQTK01000081">
    <property type="protein sequence ID" value="RUS88498.1"/>
    <property type="molecule type" value="Genomic_DNA"/>
</dbReference>
<evidence type="ECO:0000256" key="4">
    <source>
        <dbReference type="ARBA" id="ARBA00022771"/>
    </source>
</evidence>
<keyword evidence="5" id="KW-0862">Zinc</keyword>
<evidence type="ECO:0000256" key="3">
    <source>
        <dbReference type="ARBA" id="ARBA00022737"/>
    </source>
</evidence>
<evidence type="ECO:0000256" key="10">
    <source>
        <dbReference type="SAM" id="MobiDB-lite"/>
    </source>
</evidence>
<dbReference type="GO" id="GO:0008270">
    <property type="term" value="F:zinc ion binding"/>
    <property type="evidence" value="ECO:0007669"/>
    <property type="project" value="UniProtKB-KW"/>
</dbReference>
<keyword evidence="6" id="KW-0805">Transcription regulation</keyword>
<keyword evidence="4 9" id="KW-0863">Zinc-finger</keyword>
<dbReference type="PROSITE" id="PS50016">
    <property type="entry name" value="ZF_PHD_2"/>
    <property type="match status" value="2"/>
</dbReference>
<organism evidence="12 13">
    <name type="scientific">Elysia chlorotica</name>
    <name type="common">Eastern emerald elysia</name>
    <name type="synonym">Sea slug</name>
    <dbReference type="NCBI Taxonomy" id="188477"/>
    <lineage>
        <taxon>Eukaryota</taxon>
        <taxon>Metazoa</taxon>
        <taxon>Spiralia</taxon>
        <taxon>Lophotrochozoa</taxon>
        <taxon>Mollusca</taxon>
        <taxon>Gastropoda</taxon>
        <taxon>Heterobranchia</taxon>
        <taxon>Euthyneura</taxon>
        <taxon>Panpulmonata</taxon>
        <taxon>Sacoglossa</taxon>
        <taxon>Placobranchoidea</taxon>
        <taxon>Plakobranchidae</taxon>
        <taxon>Elysia</taxon>
    </lineage>
</organism>
<dbReference type="STRING" id="188477.A0A3S1HY98"/>
<dbReference type="CDD" id="cd15530">
    <property type="entry name" value="PHD2_d4"/>
    <property type="match status" value="1"/>
</dbReference>
<evidence type="ECO:0000259" key="11">
    <source>
        <dbReference type="PROSITE" id="PS50016"/>
    </source>
</evidence>
<keyword evidence="13" id="KW-1185">Reference proteome</keyword>
<name>A0A3S1HY98_ELYCH</name>
<dbReference type="FunFam" id="3.30.40.10:FF:000005">
    <property type="entry name" value="zinc finger protein isoform X1"/>
    <property type="match status" value="1"/>
</dbReference>
<dbReference type="GO" id="GO:0071565">
    <property type="term" value="C:nBAF complex"/>
    <property type="evidence" value="ECO:0007669"/>
    <property type="project" value="TreeGrafter"/>
</dbReference>
<protein>
    <recommendedName>
        <fullName evidence="11">PHD-type domain-containing protein</fullName>
    </recommendedName>
</protein>
<dbReference type="Proteomes" id="UP000271974">
    <property type="component" value="Unassembled WGS sequence"/>
</dbReference>
<dbReference type="Pfam" id="PF14051">
    <property type="entry name" value="DPF1-3_N"/>
    <property type="match status" value="1"/>
</dbReference>
<dbReference type="SUPFAM" id="SSF57903">
    <property type="entry name" value="FYVE/PHD zinc finger"/>
    <property type="match status" value="2"/>
</dbReference>
<keyword evidence="7" id="KW-0804">Transcription</keyword>
<gene>
    <name evidence="12" type="ORF">EGW08_003756</name>
</gene>
<reference evidence="12 13" key="1">
    <citation type="submission" date="2019-01" db="EMBL/GenBank/DDBJ databases">
        <title>A draft genome assembly of the solar-powered sea slug Elysia chlorotica.</title>
        <authorList>
            <person name="Cai H."/>
            <person name="Li Q."/>
            <person name="Fang X."/>
            <person name="Li J."/>
            <person name="Curtis N.E."/>
            <person name="Altenburger A."/>
            <person name="Shibata T."/>
            <person name="Feng M."/>
            <person name="Maeda T."/>
            <person name="Schwartz J.A."/>
            <person name="Shigenobu S."/>
            <person name="Lundholm N."/>
            <person name="Nishiyama T."/>
            <person name="Yang H."/>
            <person name="Hasebe M."/>
            <person name="Li S."/>
            <person name="Pierce S.K."/>
            <person name="Wang J."/>
        </authorList>
    </citation>
    <scope>NUCLEOTIDE SEQUENCE [LARGE SCALE GENOMIC DNA]</scope>
    <source>
        <strain evidence="12">EC2010</strain>
        <tissue evidence="12">Whole organism of an adult</tissue>
    </source>
</reference>
<evidence type="ECO:0000256" key="1">
    <source>
        <dbReference type="ARBA" id="ARBA00004123"/>
    </source>
</evidence>
<dbReference type="AlphaFoldDB" id="A0A3S1HY98"/>
<dbReference type="PANTHER" id="PTHR45888:SF5">
    <property type="entry name" value="D4, ISOFORM A"/>
    <property type="match status" value="1"/>
</dbReference>
<dbReference type="InterPro" id="IPR011011">
    <property type="entry name" value="Znf_FYVE_PHD"/>
</dbReference>
<comment type="caution">
    <text evidence="12">The sequence shown here is derived from an EMBL/GenBank/DDBJ whole genome shotgun (WGS) entry which is preliminary data.</text>
</comment>
<feature type="region of interest" description="Disordered" evidence="10">
    <location>
        <begin position="122"/>
        <end position="182"/>
    </location>
</feature>
<dbReference type="Gene3D" id="3.30.40.10">
    <property type="entry name" value="Zinc/RING finger domain, C3HC4 (zinc finger)"/>
    <property type="match status" value="1"/>
</dbReference>
<proteinExistence type="predicted"/>
<dbReference type="Pfam" id="PF00628">
    <property type="entry name" value="PHD"/>
    <property type="match status" value="2"/>
</dbReference>
<evidence type="ECO:0000256" key="8">
    <source>
        <dbReference type="ARBA" id="ARBA00023242"/>
    </source>
</evidence>
<feature type="non-terminal residue" evidence="12">
    <location>
        <position position="1"/>
    </location>
</feature>
<evidence type="ECO:0000256" key="7">
    <source>
        <dbReference type="ARBA" id="ARBA00023163"/>
    </source>
</evidence>
<keyword evidence="8" id="KW-0539">Nucleus</keyword>
<keyword evidence="2" id="KW-0479">Metal-binding</keyword>
<dbReference type="InterPro" id="IPR025750">
    <property type="entry name" value="DPF1-3_N"/>
</dbReference>
<evidence type="ECO:0000256" key="9">
    <source>
        <dbReference type="PROSITE-ProRule" id="PRU00146"/>
    </source>
</evidence>
<dbReference type="OrthoDB" id="1903104at2759"/>
<evidence type="ECO:0000256" key="6">
    <source>
        <dbReference type="ARBA" id="ARBA00023015"/>
    </source>
</evidence>
<dbReference type="CDD" id="cd15619">
    <property type="entry name" value="PHD1_d4"/>
    <property type="match status" value="1"/>
</dbReference>
<evidence type="ECO:0000256" key="5">
    <source>
        <dbReference type="ARBA" id="ARBA00022833"/>
    </source>
</evidence>
<feature type="domain" description="PHD-type" evidence="11">
    <location>
        <begin position="275"/>
        <end position="325"/>
    </location>
</feature>
<dbReference type="InterPro" id="IPR019787">
    <property type="entry name" value="Znf_PHD-finger"/>
</dbReference>
<dbReference type="InterPro" id="IPR013083">
    <property type="entry name" value="Znf_RING/FYVE/PHD"/>
</dbReference>
<dbReference type="PANTHER" id="PTHR45888">
    <property type="entry name" value="HL01030P-RELATED"/>
    <property type="match status" value="1"/>
</dbReference>
<evidence type="ECO:0000256" key="2">
    <source>
        <dbReference type="ARBA" id="ARBA00022723"/>
    </source>
</evidence>
<comment type="subcellular location">
    <subcellularLocation>
        <location evidence="1">Nucleus</location>
    </subcellularLocation>
</comment>
<feature type="compositionally biased region" description="Basic and acidic residues" evidence="10">
    <location>
        <begin position="165"/>
        <end position="180"/>
    </location>
</feature>
<evidence type="ECO:0000313" key="12">
    <source>
        <dbReference type="EMBL" id="RUS88498.1"/>
    </source>
</evidence>
<accession>A0A3S1HY98</accession>
<feature type="compositionally biased region" description="Basic residues" evidence="10">
    <location>
        <begin position="151"/>
        <end position="164"/>
    </location>
</feature>
<keyword evidence="3" id="KW-0677">Repeat</keyword>
<feature type="compositionally biased region" description="Acidic residues" evidence="10">
    <location>
        <begin position="122"/>
        <end position="146"/>
    </location>
</feature>
<feature type="domain" description="PHD-type" evidence="11">
    <location>
        <begin position="218"/>
        <end position="278"/>
    </location>
</feature>